<dbReference type="InterPro" id="IPR015421">
    <property type="entry name" value="PyrdxlP-dep_Trfase_major"/>
</dbReference>
<accession>A0ABR2WS27</accession>
<evidence type="ECO:0000256" key="1">
    <source>
        <dbReference type="ARBA" id="ARBA00022898"/>
    </source>
</evidence>
<protein>
    <recommendedName>
        <fullName evidence="2">Aminotransferase class I/classII large domain-containing protein</fullName>
    </recommendedName>
</protein>
<dbReference type="InterPro" id="IPR004839">
    <property type="entry name" value="Aminotransferase_I/II_large"/>
</dbReference>
<gene>
    <name evidence="3" type="ORF">K7432_008307</name>
</gene>
<evidence type="ECO:0000259" key="2">
    <source>
        <dbReference type="Pfam" id="PF00155"/>
    </source>
</evidence>
<dbReference type="Gene3D" id="3.40.640.10">
    <property type="entry name" value="Type I PLP-dependent aspartate aminotransferase-like (Major domain)"/>
    <property type="match status" value="1"/>
</dbReference>
<dbReference type="CDD" id="cd00609">
    <property type="entry name" value="AAT_like"/>
    <property type="match status" value="1"/>
</dbReference>
<dbReference type="PRINTS" id="PR00753">
    <property type="entry name" value="ACCSYNTHASE"/>
</dbReference>
<keyword evidence="4" id="KW-1185">Reference proteome</keyword>
<dbReference type="InterPro" id="IPR015422">
    <property type="entry name" value="PyrdxlP-dep_Trfase_small"/>
</dbReference>
<evidence type="ECO:0000313" key="3">
    <source>
        <dbReference type="EMBL" id="KAK9764300.1"/>
    </source>
</evidence>
<dbReference type="Proteomes" id="UP001479436">
    <property type="component" value="Unassembled WGS sequence"/>
</dbReference>
<dbReference type="Gene3D" id="3.90.1150.10">
    <property type="entry name" value="Aspartate Aminotransferase, domain 1"/>
    <property type="match status" value="1"/>
</dbReference>
<dbReference type="PANTHER" id="PTHR43795">
    <property type="entry name" value="BIFUNCTIONAL ASPARTATE AMINOTRANSFERASE AND GLUTAMATE/ASPARTATE-PREPHENATE AMINOTRANSFERASE-RELATED"/>
    <property type="match status" value="1"/>
</dbReference>
<reference evidence="3 4" key="1">
    <citation type="submission" date="2023-04" db="EMBL/GenBank/DDBJ databases">
        <title>Genome of Basidiobolus ranarum AG-B5.</title>
        <authorList>
            <person name="Stajich J.E."/>
            <person name="Carter-House D."/>
            <person name="Gryganskyi A."/>
        </authorList>
    </citation>
    <scope>NUCLEOTIDE SEQUENCE [LARGE SCALE GENOMIC DNA]</scope>
    <source>
        <strain evidence="3 4">AG-B5</strain>
    </source>
</reference>
<organism evidence="3 4">
    <name type="scientific">Basidiobolus ranarum</name>
    <dbReference type="NCBI Taxonomy" id="34480"/>
    <lineage>
        <taxon>Eukaryota</taxon>
        <taxon>Fungi</taxon>
        <taxon>Fungi incertae sedis</taxon>
        <taxon>Zoopagomycota</taxon>
        <taxon>Entomophthoromycotina</taxon>
        <taxon>Basidiobolomycetes</taxon>
        <taxon>Basidiobolales</taxon>
        <taxon>Basidiobolaceae</taxon>
        <taxon>Basidiobolus</taxon>
    </lineage>
</organism>
<sequence>MASTKYLSKRSHNVHQVPKPLLEGAMRFMANPYDSTTNPEGIVNIGVAENSLMHEELLEKLKPALTLKKEFFNYGMMFGTLELRTLMAGLFNRHFNPVEQIQPSHITVHNGAGPSIDLLSYVISDPGDGVLITTPYYGGFDYDFEAHAEVKVIPVNLEGKSPFHVDHIECLENAMLKAKEDGIRVRSMVLCNPHNPLGRCYPLEVLIELLRFANRHDLHVISDEIYGLSWYEHDNDATPFISLLSIPNLSNFIDPKLVHFIWSFSKDFCINGLRVGIVMSPFNTEVISNLQALCLFNAIPNTSDHLIRELLVDTEWVDWFIQENQRKLLKNYTQTVEFLDRHRIRYNPSTAGHFIWTDFTPITQKIAMVHGSEKAERVLWNAFIENGVYSSLGEAFHSSEPGYFRITFSIDWDVLNLGLSRLVKVIDSFEES</sequence>
<dbReference type="Pfam" id="PF00155">
    <property type="entry name" value="Aminotran_1_2"/>
    <property type="match status" value="1"/>
</dbReference>
<comment type="caution">
    <text evidence="3">The sequence shown here is derived from an EMBL/GenBank/DDBJ whole genome shotgun (WGS) entry which is preliminary data.</text>
</comment>
<dbReference type="InterPro" id="IPR050478">
    <property type="entry name" value="Ethylene_sulfur-biosynth"/>
</dbReference>
<evidence type="ECO:0000313" key="4">
    <source>
        <dbReference type="Proteomes" id="UP001479436"/>
    </source>
</evidence>
<name>A0ABR2WS27_9FUNG</name>
<dbReference type="EMBL" id="JASJQH010000454">
    <property type="protein sequence ID" value="KAK9764300.1"/>
    <property type="molecule type" value="Genomic_DNA"/>
</dbReference>
<dbReference type="InterPro" id="IPR015424">
    <property type="entry name" value="PyrdxlP-dep_Trfase"/>
</dbReference>
<proteinExistence type="predicted"/>
<keyword evidence="1" id="KW-0663">Pyridoxal phosphate</keyword>
<dbReference type="SUPFAM" id="SSF53383">
    <property type="entry name" value="PLP-dependent transferases"/>
    <property type="match status" value="1"/>
</dbReference>
<feature type="domain" description="Aminotransferase class I/classII large" evidence="2">
    <location>
        <begin position="43"/>
        <end position="411"/>
    </location>
</feature>
<dbReference type="PANTHER" id="PTHR43795:SF39">
    <property type="entry name" value="AMINOTRANSFERASE CLASS I_CLASSII DOMAIN-CONTAINING PROTEIN"/>
    <property type="match status" value="1"/>
</dbReference>